<keyword evidence="1" id="KW-0732">Signal</keyword>
<feature type="chain" id="PRO_5035329070" evidence="1">
    <location>
        <begin position="22"/>
        <end position="277"/>
    </location>
</feature>
<name>A0A8J2RU81_9CRUS</name>
<proteinExistence type="predicted"/>
<accession>A0A8J2RU81</accession>
<reference evidence="2" key="1">
    <citation type="submission" date="2021-11" db="EMBL/GenBank/DDBJ databases">
        <authorList>
            <person name="Schell T."/>
        </authorList>
    </citation>
    <scope>NUCLEOTIDE SEQUENCE</scope>
    <source>
        <strain evidence="2">M5</strain>
    </source>
</reference>
<protein>
    <submittedName>
        <fullName evidence="2">Uncharacterized protein</fullName>
    </submittedName>
</protein>
<organism evidence="2 3">
    <name type="scientific">Daphnia galeata</name>
    <dbReference type="NCBI Taxonomy" id="27404"/>
    <lineage>
        <taxon>Eukaryota</taxon>
        <taxon>Metazoa</taxon>
        <taxon>Ecdysozoa</taxon>
        <taxon>Arthropoda</taxon>
        <taxon>Crustacea</taxon>
        <taxon>Branchiopoda</taxon>
        <taxon>Diplostraca</taxon>
        <taxon>Cladocera</taxon>
        <taxon>Anomopoda</taxon>
        <taxon>Daphniidae</taxon>
        <taxon>Daphnia</taxon>
    </lineage>
</organism>
<sequence length="277" mass="31792">MQSVLLSHLLAAFISLDLSNALFHEPLYVSRQWPMIPLLPYSSIFYAPFNNQPRHHEFAKDRLIQRGNIDNRNSQQDQTDARLQNKDKLVIEYQVAQLIRSNQQDNTKRFLFDGSTLNNPFWKTATYTSVSTLNVTNIVNCVPASLFVSGGSTRTCRRKKRDIFSEDILQFPIDPSKPQQLTTVTVLPSVDLLMRDNGQHQITLVSSKDEMIPNEERQEAKDLNQKKRFFHNLQHYVASTTVYSYVLSTFSSEKTLSPLFPGNVNQMLCLLDGYVLC</sequence>
<evidence type="ECO:0000313" key="2">
    <source>
        <dbReference type="EMBL" id="CAH0106436.1"/>
    </source>
</evidence>
<keyword evidence="3" id="KW-1185">Reference proteome</keyword>
<comment type="caution">
    <text evidence="2">The sequence shown here is derived from an EMBL/GenBank/DDBJ whole genome shotgun (WGS) entry which is preliminary data.</text>
</comment>
<evidence type="ECO:0000256" key="1">
    <source>
        <dbReference type="SAM" id="SignalP"/>
    </source>
</evidence>
<dbReference type="Proteomes" id="UP000789390">
    <property type="component" value="Unassembled WGS sequence"/>
</dbReference>
<gene>
    <name evidence="2" type="ORF">DGAL_LOCUS9591</name>
</gene>
<dbReference type="EMBL" id="CAKKLH010000223">
    <property type="protein sequence ID" value="CAH0106436.1"/>
    <property type="molecule type" value="Genomic_DNA"/>
</dbReference>
<dbReference type="AlphaFoldDB" id="A0A8J2RU81"/>
<dbReference type="OrthoDB" id="6353334at2759"/>
<evidence type="ECO:0000313" key="3">
    <source>
        <dbReference type="Proteomes" id="UP000789390"/>
    </source>
</evidence>
<feature type="signal peptide" evidence="1">
    <location>
        <begin position="1"/>
        <end position="21"/>
    </location>
</feature>